<dbReference type="AlphaFoldDB" id="A0A1M7TVD6"/>
<keyword evidence="2" id="KW-1185">Reference proteome</keyword>
<dbReference type="PROSITE" id="PS51257">
    <property type="entry name" value="PROKAR_LIPOPROTEIN"/>
    <property type="match status" value="1"/>
</dbReference>
<dbReference type="STRING" id="1121395.SAMN02745215_02551"/>
<evidence type="ECO:0000313" key="2">
    <source>
        <dbReference type="Proteomes" id="UP000184010"/>
    </source>
</evidence>
<protein>
    <recommendedName>
        <fullName evidence="3">Intracellular proteinase inhibitor</fullName>
    </recommendedName>
</protein>
<dbReference type="RefSeq" id="WP_242954648.1">
    <property type="nucleotide sequence ID" value="NZ_FRDN01000008.1"/>
</dbReference>
<dbReference type="EMBL" id="FRDN01000008">
    <property type="protein sequence ID" value="SHN74702.1"/>
    <property type="molecule type" value="Genomic_DNA"/>
</dbReference>
<dbReference type="Proteomes" id="UP000184010">
    <property type="component" value="Unassembled WGS sequence"/>
</dbReference>
<reference evidence="2" key="1">
    <citation type="submission" date="2016-12" db="EMBL/GenBank/DDBJ databases">
        <authorList>
            <person name="Varghese N."/>
            <person name="Submissions S."/>
        </authorList>
    </citation>
    <scope>NUCLEOTIDE SEQUENCE [LARGE SCALE GENOMIC DNA]</scope>
    <source>
        <strain evidence="2">DSM 11544</strain>
    </source>
</reference>
<evidence type="ECO:0008006" key="3">
    <source>
        <dbReference type="Google" id="ProtNLM"/>
    </source>
</evidence>
<gene>
    <name evidence="1" type="ORF">SAMN02745215_02551</name>
</gene>
<organism evidence="1 2">
    <name type="scientific">Desulfitobacterium chlororespirans DSM 11544</name>
    <dbReference type="NCBI Taxonomy" id="1121395"/>
    <lineage>
        <taxon>Bacteria</taxon>
        <taxon>Bacillati</taxon>
        <taxon>Bacillota</taxon>
        <taxon>Clostridia</taxon>
        <taxon>Eubacteriales</taxon>
        <taxon>Desulfitobacteriaceae</taxon>
        <taxon>Desulfitobacterium</taxon>
    </lineage>
</organism>
<proteinExistence type="predicted"/>
<sequence length="182" mass="20513">MKCVSIAIIAMVLLLGGCGQHVIIDWVDFVQLNDIHDLHDDGNELFELKVYSDKPIYKSTDKIRIWATLKYVGSAREITLWHGDSGILFYISDGNELEIGGIKLPIQTATTLKRDKLYTYDCQLYVDGDEPIVDYWRELSPAKGLFLPKGEYEVKAVGDFSLNEGDINPISISDKITIKVVE</sequence>
<evidence type="ECO:0000313" key="1">
    <source>
        <dbReference type="EMBL" id="SHN74702.1"/>
    </source>
</evidence>
<name>A0A1M7TVD6_9FIRM</name>
<accession>A0A1M7TVD6</accession>